<accession>A0A183DKN3</accession>
<reference evidence="4" key="1">
    <citation type="submission" date="2016-06" db="UniProtKB">
        <authorList>
            <consortium name="WormBaseParasite"/>
        </authorList>
    </citation>
    <scope>IDENTIFICATION</scope>
</reference>
<dbReference type="AlphaFoldDB" id="A0A183DKN3"/>
<sequence length="45" mass="5227">MNAYMLNDTCDWKDLNLKFILACYRDYVFIVKEGDMNGMGLSNTV</sequence>
<protein>
    <submittedName>
        <fullName evidence="4">DUF608 domain-containing protein</fullName>
    </submittedName>
</protein>
<reference evidence="2 3" key="2">
    <citation type="submission" date="2018-11" db="EMBL/GenBank/DDBJ databases">
        <authorList>
            <consortium name="Pathogen Informatics"/>
        </authorList>
    </citation>
    <scope>NUCLEOTIDE SEQUENCE [LARGE SCALE GENOMIC DNA]</scope>
</reference>
<dbReference type="Pfam" id="PF04685">
    <property type="entry name" value="DUF608"/>
    <property type="match status" value="1"/>
</dbReference>
<dbReference type="OrthoDB" id="730489at2759"/>
<feature type="domain" description="Glycosyl-hydrolase family 116 catalytic region" evidence="1">
    <location>
        <begin position="1"/>
        <end position="32"/>
    </location>
</feature>
<proteinExistence type="predicted"/>
<evidence type="ECO:0000259" key="1">
    <source>
        <dbReference type="Pfam" id="PF04685"/>
    </source>
</evidence>
<keyword evidence="3" id="KW-1185">Reference proteome</keyword>
<dbReference type="WBParaSite" id="GPUH_0000928501-mRNA-1">
    <property type="protein sequence ID" value="GPUH_0000928501-mRNA-1"/>
    <property type="gene ID" value="GPUH_0000928501"/>
</dbReference>
<dbReference type="EMBL" id="UYRT01029682">
    <property type="protein sequence ID" value="VDK70220.1"/>
    <property type="molecule type" value="Genomic_DNA"/>
</dbReference>
<organism evidence="4">
    <name type="scientific">Gongylonema pulchrum</name>
    <dbReference type="NCBI Taxonomy" id="637853"/>
    <lineage>
        <taxon>Eukaryota</taxon>
        <taxon>Metazoa</taxon>
        <taxon>Ecdysozoa</taxon>
        <taxon>Nematoda</taxon>
        <taxon>Chromadorea</taxon>
        <taxon>Rhabditida</taxon>
        <taxon>Spirurina</taxon>
        <taxon>Spiruromorpha</taxon>
        <taxon>Spiruroidea</taxon>
        <taxon>Gongylonematidae</taxon>
        <taxon>Gongylonema</taxon>
    </lineage>
</organism>
<evidence type="ECO:0000313" key="2">
    <source>
        <dbReference type="EMBL" id="VDK70220.1"/>
    </source>
</evidence>
<dbReference type="GO" id="GO:0004553">
    <property type="term" value="F:hydrolase activity, hydrolyzing O-glycosyl compounds"/>
    <property type="evidence" value="ECO:0007669"/>
    <property type="project" value="InterPro"/>
</dbReference>
<evidence type="ECO:0000313" key="4">
    <source>
        <dbReference type="WBParaSite" id="GPUH_0000928501-mRNA-1"/>
    </source>
</evidence>
<dbReference type="InterPro" id="IPR006775">
    <property type="entry name" value="GH116_catalytic"/>
</dbReference>
<dbReference type="Proteomes" id="UP000271098">
    <property type="component" value="Unassembled WGS sequence"/>
</dbReference>
<gene>
    <name evidence="2" type="ORF">GPUH_LOCUS9274</name>
</gene>
<name>A0A183DKN3_9BILA</name>
<evidence type="ECO:0000313" key="3">
    <source>
        <dbReference type="Proteomes" id="UP000271098"/>
    </source>
</evidence>